<dbReference type="EMBL" id="JAASRM010000001">
    <property type="protein sequence ID" value="NIK86921.1"/>
    <property type="molecule type" value="Genomic_DNA"/>
</dbReference>
<comment type="caution">
    <text evidence="7">The sequence shown here is derived from an EMBL/GenBank/DDBJ whole genome shotgun (WGS) entry which is preliminary data.</text>
</comment>
<evidence type="ECO:0000313" key="8">
    <source>
        <dbReference type="Proteomes" id="UP000570514"/>
    </source>
</evidence>
<dbReference type="SUPFAM" id="SSF51735">
    <property type="entry name" value="NAD(P)-binding Rossmann-fold domains"/>
    <property type="match status" value="1"/>
</dbReference>
<keyword evidence="7" id="KW-0413">Isomerase</keyword>
<protein>
    <recommendedName>
        <fullName evidence="3">UDP-glucose 4-epimerase</fullName>
    </recommendedName>
    <alternativeName>
        <fullName evidence="5">Galactowaldenase</fullName>
    </alternativeName>
    <alternativeName>
        <fullName evidence="4">UDP-galactose 4-epimerase</fullName>
    </alternativeName>
</protein>
<dbReference type="GO" id="GO:0016853">
    <property type="term" value="F:isomerase activity"/>
    <property type="evidence" value="ECO:0007669"/>
    <property type="project" value="UniProtKB-KW"/>
</dbReference>
<evidence type="ECO:0000313" key="7">
    <source>
        <dbReference type="EMBL" id="NIK86921.1"/>
    </source>
</evidence>
<sequence>MSENGVQIITGGAGFIGRCLTKRLLGRNLRVAGLDNFCRGNARNIAEFADNPNFSMRRVDAADGTALEGAMCEALAGDDPASATVWHLAANSDIPAGVSDAGIDLRDTFMTTFNVLQTMRKLGMKKLAFASTSAVYGALDTTLHEDLGPLFPISNYGAMKLASEAAISAGVESFLSQAWLYRFPNVIGGYATHGVIYDFARRLRDNPARLEVLGDGTQQKAYLLVDELVDAMLFIRDKATSPLNYYNIGPIDDGVTVKFIAEETVRVASPSAAIQYGKSKKGWVGDVPKFVYSTRKLNTLGWTPKVSSAEAIRTAIPLIWQESA</sequence>
<dbReference type="PANTHER" id="PTHR43725">
    <property type="entry name" value="UDP-GLUCOSE 4-EPIMERASE"/>
    <property type="match status" value="1"/>
</dbReference>
<dbReference type="Pfam" id="PF01370">
    <property type="entry name" value="Epimerase"/>
    <property type="match status" value="1"/>
</dbReference>
<dbReference type="AlphaFoldDB" id="A0A846MUP9"/>
<evidence type="ECO:0000256" key="4">
    <source>
        <dbReference type="ARBA" id="ARBA00031367"/>
    </source>
</evidence>
<gene>
    <name evidence="7" type="ORF">FHS83_000239</name>
</gene>
<evidence type="ECO:0000256" key="2">
    <source>
        <dbReference type="ARBA" id="ARBA00007637"/>
    </source>
</evidence>
<reference evidence="7 8" key="1">
    <citation type="submission" date="2020-03" db="EMBL/GenBank/DDBJ databases">
        <title>Genomic Encyclopedia of Type Strains, Phase IV (KMG-IV): sequencing the most valuable type-strain genomes for metagenomic binning, comparative biology and taxonomic classification.</title>
        <authorList>
            <person name="Goeker M."/>
        </authorList>
    </citation>
    <scope>NUCLEOTIDE SEQUENCE [LARGE SCALE GENOMIC DNA]</scope>
    <source>
        <strain evidence="7 8">DSM 19867</strain>
    </source>
</reference>
<comment type="pathway">
    <text evidence="1">Carbohydrate metabolism; galactose metabolism.</text>
</comment>
<keyword evidence="8" id="KW-1185">Reference proteome</keyword>
<dbReference type="Gene3D" id="3.90.25.10">
    <property type="entry name" value="UDP-galactose 4-epimerase, domain 1"/>
    <property type="match status" value="2"/>
</dbReference>
<name>A0A846MUP9_9PROT</name>
<dbReference type="InterPro" id="IPR001509">
    <property type="entry name" value="Epimerase_deHydtase"/>
</dbReference>
<dbReference type="PANTHER" id="PTHR43725:SF53">
    <property type="entry name" value="UDP-ARABINOSE 4-EPIMERASE 1"/>
    <property type="match status" value="1"/>
</dbReference>
<evidence type="ECO:0000256" key="5">
    <source>
        <dbReference type="ARBA" id="ARBA00033067"/>
    </source>
</evidence>
<evidence type="ECO:0000256" key="1">
    <source>
        <dbReference type="ARBA" id="ARBA00004947"/>
    </source>
</evidence>
<accession>A0A846MUP9</accession>
<proteinExistence type="inferred from homology"/>
<dbReference type="InterPro" id="IPR036291">
    <property type="entry name" value="NAD(P)-bd_dom_sf"/>
</dbReference>
<organism evidence="7 8">
    <name type="scientific">Rhizomicrobium palustre</name>
    <dbReference type="NCBI Taxonomy" id="189966"/>
    <lineage>
        <taxon>Bacteria</taxon>
        <taxon>Pseudomonadati</taxon>
        <taxon>Pseudomonadota</taxon>
        <taxon>Alphaproteobacteria</taxon>
        <taxon>Micropepsales</taxon>
        <taxon>Micropepsaceae</taxon>
        <taxon>Rhizomicrobium</taxon>
    </lineage>
</organism>
<comment type="similarity">
    <text evidence="2">Belongs to the NAD(P)-dependent epimerase/dehydratase family.</text>
</comment>
<dbReference type="RefSeq" id="WP_208414170.1">
    <property type="nucleotide sequence ID" value="NZ_BAAADC010000001.1"/>
</dbReference>
<dbReference type="Gene3D" id="3.40.50.720">
    <property type="entry name" value="NAD(P)-binding Rossmann-like Domain"/>
    <property type="match status" value="1"/>
</dbReference>
<evidence type="ECO:0000259" key="6">
    <source>
        <dbReference type="Pfam" id="PF01370"/>
    </source>
</evidence>
<evidence type="ECO:0000256" key="3">
    <source>
        <dbReference type="ARBA" id="ARBA00018569"/>
    </source>
</evidence>
<dbReference type="Proteomes" id="UP000570514">
    <property type="component" value="Unassembled WGS sequence"/>
</dbReference>
<feature type="domain" description="NAD-dependent epimerase/dehydratase" evidence="6">
    <location>
        <begin position="8"/>
        <end position="249"/>
    </location>
</feature>